<dbReference type="GO" id="GO:0006401">
    <property type="term" value="P:RNA catabolic process"/>
    <property type="evidence" value="ECO:0007669"/>
    <property type="project" value="InterPro"/>
</dbReference>
<reference evidence="3" key="1">
    <citation type="submission" date="2015-06" db="EMBL/GenBank/DDBJ databases">
        <title>Expansion of signal transduction pathways in fungi by whole-genome duplication.</title>
        <authorList>
            <consortium name="DOE Joint Genome Institute"/>
            <person name="Corrochano L.M."/>
            <person name="Kuo A."/>
            <person name="Marcet-Houben M."/>
            <person name="Polaino S."/>
            <person name="Salamov A."/>
            <person name="Villalobos J.M."/>
            <person name="Alvarez M.I."/>
            <person name="Avalos J."/>
            <person name="Benito E.P."/>
            <person name="Benoit I."/>
            <person name="Burger G."/>
            <person name="Camino L.P."/>
            <person name="Canovas D."/>
            <person name="Cerda-Olmedo E."/>
            <person name="Cheng J.-F."/>
            <person name="Dominguez A."/>
            <person name="Elias M."/>
            <person name="Eslava A.P."/>
            <person name="Glaser F."/>
            <person name="Grimwood J."/>
            <person name="Gutierrez G."/>
            <person name="Heitman J."/>
            <person name="Henrissat B."/>
            <person name="Iturriaga E.A."/>
            <person name="Lang B.F."/>
            <person name="Lavin J.L."/>
            <person name="Lee S."/>
            <person name="Li W."/>
            <person name="Lindquist E."/>
            <person name="Lopez-Garcia S."/>
            <person name="Luque E.M."/>
            <person name="Marcos A.T."/>
            <person name="Martin J."/>
            <person name="McCluskey K."/>
            <person name="Medina H.R."/>
            <person name="Miralles-Duran A."/>
            <person name="Miyazaki A."/>
            <person name="Munoz-Torres E."/>
            <person name="Oguiza J.A."/>
            <person name="Ohm R."/>
            <person name="Olmedo M."/>
            <person name="Orejas M."/>
            <person name="Ortiz-Castellanos L."/>
            <person name="Pisabarro A.G."/>
            <person name="Rodriguez-Romero J."/>
            <person name="Ruiz-Herrera J."/>
            <person name="Ruiz-Vazquez R."/>
            <person name="Sanz C."/>
            <person name="Schackwitz W."/>
            <person name="Schmutz J."/>
            <person name="Shahriari M."/>
            <person name="Shelest E."/>
            <person name="Silva-Franco F."/>
            <person name="Soanes D."/>
            <person name="Syed K."/>
            <person name="Tagua V.G."/>
            <person name="Talbot N.J."/>
            <person name="Thon M."/>
            <person name="De vries R.P."/>
            <person name="Wiebenga A."/>
            <person name="Yadav J.S."/>
            <person name="Braun E.L."/>
            <person name="Baker S."/>
            <person name="Garre V."/>
            <person name="Horwitz B."/>
            <person name="Torres-Martinez S."/>
            <person name="Idnurm A."/>
            <person name="Herrera-Estrella A."/>
            <person name="Gabaldon T."/>
            <person name="Grigoriev I.V."/>
        </authorList>
    </citation>
    <scope>NUCLEOTIDE SEQUENCE [LARGE SCALE GENOMIC DNA]</scope>
    <source>
        <strain evidence="3">NRRL 1555(-)</strain>
    </source>
</reference>
<dbReference type="PANTHER" id="PTHR47204">
    <property type="entry name" value="OS02G0168900 PROTEIN"/>
    <property type="match status" value="1"/>
</dbReference>
<dbReference type="EMBL" id="KV441027">
    <property type="protein sequence ID" value="OAD65869.1"/>
    <property type="molecule type" value="Genomic_DNA"/>
</dbReference>
<dbReference type="InterPro" id="IPR013924">
    <property type="entry name" value="RNase_H2_suC"/>
</dbReference>
<gene>
    <name evidence="2" type="ORF">PHYBLDRAFT_175830</name>
</gene>
<evidence type="ECO:0000256" key="1">
    <source>
        <dbReference type="SAM" id="MobiDB-lite"/>
    </source>
</evidence>
<sequence length="149" mass="16902">MTSEESLLQTPKAHLLPFGVGVEGSVNANHYLSLDPVVDPLIKATNEKIRTYTTVIHGRRLYGHEIPLNETIKAHLWAQEESMDHPIYDDEDEDEDSEKQSRKFSKVGNSLESFVLWKKDRAPDEKDARLVALESWFAIAQVIHAPVPL</sequence>
<feature type="region of interest" description="Disordered" evidence="1">
    <location>
        <begin position="83"/>
        <end position="105"/>
    </location>
</feature>
<proteinExistence type="predicted"/>
<dbReference type="STRING" id="763407.A0A167JF51"/>
<dbReference type="Gene3D" id="2.40.128.680">
    <property type="match status" value="1"/>
</dbReference>
<accession>A0A167JF51</accession>
<dbReference type="AlphaFoldDB" id="A0A167JF51"/>
<dbReference type="Pfam" id="PF08615">
    <property type="entry name" value="RNase_H2_suC"/>
    <property type="match status" value="1"/>
</dbReference>
<protein>
    <submittedName>
        <fullName evidence="2">Uncharacterized protein</fullName>
    </submittedName>
</protein>
<evidence type="ECO:0000313" key="2">
    <source>
        <dbReference type="EMBL" id="OAD65869.1"/>
    </source>
</evidence>
<dbReference type="RefSeq" id="XP_018283909.1">
    <property type="nucleotide sequence ID" value="XM_018437586.1"/>
</dbReference>
<dbReference type="VEuPathDB" id="FungiDB:PHYBLDRAFT_175830"/>
<dbReference type="InParanoid" id="A0A167JF51"/>
<dbReference type="Proteomes" id="UP000077315">
    <property type="component" value="Unassembled WGS sequence"/>
</dbReference>
<name>A0A167JF51_PHYB8</name>
<dbReference type="GO" id="GO:0032299">
    <property type="term" value="C:ribonuclease H2 complex"/>
    <property type="evidence" value="ECO:0007669"/>
    <property type="project" value="InterPro"/>
</dbReference>
<dbReference type="GeneID" id="28998492"/>
<evidence type="ECO:0000313" key="3">
    <source>
        <dbReference type="Proteomes" id="UP000077315"/>
    </source>
</evidence>
<dbReference type="OrthoDB" id="6222486at2759"/>
<keyword evidence="3" id="KW-1185">Reference proteome</keyword>
<dbReference type="PANTHER" id="PTHR47204:SF1">
    <property type="entry name" value="RIBONUCLEASE H2 SUBUNIT C"/>
    <property type="match status" value="1"/>
</dbReference>
<organism evidence="2 3">
    <name type="scientific">Phycomyces blakesleeanus (strain ATCC 8743b / DSM 1359 / FGSC 10004 / NBRC 33097 / NRRL 1555)</name>
    <dbReference type="NCBI Taxonomy" id="763407"/>
    <lineage>
        <taxon>Eukaryota</taxon>
        <taxon>Fungi</taxon>
        <taxon>Fungi incertae sedis</taxon>
        <taxon>Mucoromycota</taxon>
        <taxon>Mucoromycotina</taxon>
        <taxon>Mucoromycetes</taxon>
        <taxon>Mucorales</taxon>
        <taxon>Phycomycetaceae</taxon>
        <taxon>Phycomyces</taxon>
    </lineage>
</organism>